<dbReference type="Pfam" id="PF07859">
    <property type="entry name" value="Abhydrolase_3"/>
    <property type="match status" value="1"/>
</dbReference>
<feature type="domain" description="Alpha/beta hydrolase fold-3" evidence="5">
    <location>
        <begin position="213"/>
        <end position="338"/>
    </location>
</feature>
<feature type="compositionally biased region" description="Basic and acidic residues" evidence="4">
    <location>
        <begin position="802"/>
        <end position="812"/>
    </location>
</feature>
<evidence type="ECO:0000256" key="4">
    <source>
        <dbReference type="SAM" id="MobiDB-lite"/>
    </source>
</evidence>
<protein>
    <recommendedName>
        <fullName evidence="5">Alpha/beta hydrolase fold-3 domain-containing protein</fullName>
    </recommendedName>
</protein>
<sequence>MSNPLTRRAGLQLAPVVLETLVRHYFKRVKKRNEQEKVVNQLMQDELLYHEAFNIIKKFFEVASLLVFASHTATSLRLTIRSYSHTVEELQAFSNTRTPSPPWVRAVRVLIPVSCCDEAAPYLIQALGGEEHAKRIVGGTKWWQVRGIPGIDAEWMTARKDWQEAKKRYKSQSKNNSATASPPLNSDSAAGTQPPTSDSSNTYQQEMDEMRCILYTHGGGYYFGSVDQERYSIQRHARKINGRVFAINYRLAPQYPFPCALHDLLTAYLYLIRPPAGASHKPVNPAYLVVAGDSAGGGLTLALLQVLRDVGLPLPAGGVLISPWCDLTHSFPSLHTNGETDVFPPYGLSFQKPSPLWPPPSHEATRKAHTRLRQRIRQMLHLNGKGDKSDDVTSITGSIPSHDDHEDDNVPGMPTNVGAIDLPSSVGNKADQTIRLETKSGEMLTVEYQLQFYTPNSLIFHPLVSPVLSYLGGLPPLLFIASEKEALRDEIIYCAHKAAEPSQFSLTDGSRSMYPPLVDIEQRHGPTPIHLQVYDDAAHILPVLFGFTTPGKFCYRAIANFIRHVTGIPIPSQPKSPALVTSSSHFVFNSPTQEDPPACSPELQLSGALSENNLTPRTGEEQNGSSTILDSSGSTTPVSSSTSVNTRTVFFRIRSLRVSPSSTTMKVGKRPSPPETLASGGLSRRHTVAGPSVRFAGEVCVYSVSEDHSWKECMIRERVSTRGEIRPLEPKEELATFLVPANLIGVPSENVIRRYIEWKGVFDQKFAKEIEAVETHRRRIMKLAKKDHSKVILHLRELRDGKNKRNASKENSDASGSGGWAWALDEDENPPPSCIASRRDTDEARRLARIADQAVLQDDISFSGNSLWAFVVNLLSVPSEKDHHLSDSEAVECADKPPKLRKSKSVLPSFRPRTKSSAPDKPAE</sequence>
<keyword evidence="7" id="KW-1185">Reference proteome</keyword>
<reference evidence="6 7" key="1">
    <citation type="submission" date="2014-04" db="EMBL/GenBank/DDBJ databases">
        <authorList>
            <consortium name="DOE Joint Genome Institute"/>
            <person name="Kuo A."/>
            <person name="Kohler A."/>
            <person name="Nagy L.G."/>
            <person name="Floudas D."/>
            <person name="Copeland A."/>
            <person name="Barry K.W."/>
            <person name="Cichocki N."/>
            <person name="Veneault-Fourrey C."/>
            <person name="LaButti K."/>
            <person name="Lindquist E.A."/>
            <person name="Lipzen A."/>
            <person name="Lundell T."/>
            <person name="Morin E."/>
            <person name="Murat C."/>
            <person name="Sun H."/>
            <person name="Tunlid A."/>
            <person name="Henrissat B."/>
            <person name="Grigoriev I.V."/>
            <person name="Hibbett D.S."/>
            <person name="Martin F."/>
            <person name="Nordberg H.P."/>
            <person name="Cantor M.N."/>
            <person name="Hua S.X."/>
        </authorList>
    </citation>
    <scope>NUCLEOTIDE SEQUENCE [LARGE SCALE GENOMIC DNA]</scope>
    <source>
        <strain evidence="6 7">Foug A</strain>
    </source>
</reference>
<name>A0A0C3DST0_9AGAM</name>
<keyword evidence="2" id="KW-0378">Hydrolase</keyword>
<dbReference type="HOGENOM" id="CLU_004893_1_0_1"/>
<organism evidence="6 7">
    <name type="scientific">Scleroderma citrinum Foug A</name>
    <dbReference type="NCBI Taxonomy" id="1036808"/>
    <lineage>
        <taxon>Eukaryota</taxon>
        <taxon>Fungi</taxon>
        <taxon>Dikarya</taxon>
        <taxon>Basidiomycota</taxon>
        <taxon>Agaricomycotina</taxon>
        <taxon>Agaricomycetes</taxon>
        <taxon>Agaricomycetidae</taxon>
        <taxon>Boletales</taxon>
        <taxon>Sclerodermatineae</taxon>
        <taxon>Sclerodermataceae</taxon>
        <taxon>Scleroderma</taxon>
    </lineage>
</organism>
<feature type="active site" evidence="3">
    <location>
        <position position="294"/>
    </location>
</feature>
<dbReference type="AlphaFoldDB" id="A0A0C3DST0"/>
<accession>A0A0C3DST0</accession>
<feature type="compositionally biased region" description="Polar residues" evidence="4">
    <location>
        <begin position="612"/>
        <end position="630"/>
    </location>
</feature>
<comment type="similarity">
    <text evidence="1">Belongs to the 'GDXG' lipolytic enzyme family.</text>
</comment>
<dbReference type="InterPro" id="IPR033140">
    <property type="entry name" value="Lipase_GDXG_put_SER_AS"/>
</dbReference>
<feature type="compositionally biased region" description="Basic and acidic residues" evidence="4">
    <location>
        <begin position="881"/>
        <end position="898"/>
    </location>
</feature>
<dbReference type="InterPro" id="IPR013094">
    <property type="entry name" value="AB_hydrolase_3"/>
</dbReference>
<dbReference type="InParanoid" id="A0A0C3DST0"/>
<dbReference type="PROSITE" id="PS01174">
    <property type="entry name" value="LIPASE_GDXG_SER"/>
    <property type="match status" value="1"/>
</dbReference>
<evidence type="ECO:0000256" key="3">
    <source>
        <dbReference type="PROSITE-ProRule" id="PRU10038"/>
    </source>
</evidence>
<feature type="compositionally biased region" description="Polar residues" evidence="4">
    <location>
        <begin position="172"/>
        <end position="203"/>
    </location>
</feature>
<dbReference type="GO" id="GO:0016787">
    <property type="term" value="F:hydrolase activity"/>
    <property type="evidence" value="ECO:0007669"/>
    <property type="project" value="UniProtKB-KW"/>
</dbReference>
<evidence type="ECO:0000313" key="7">
    <source>
        <dbReference type="Proteomes" id="UP000053989"/>
    </source>
</evidence>
<dbReference type="PANTHER" id="PTHR48081">
    <property type="entry name" value="AB HYDROLASE SUPERFAMILY PROTEIN C4A8.06C"/>
    <property type="match status" value="1"/>
</dbReference>
<dbReference type="EMBL" id="KN822075">
    <property type="protein sequence ID" value="KIM59264.1"/>
    <property type="molecule type" value="Genomic_DNA"/>
</dbReference>
<evidence type="ECO:0000313" key="6">
    <source>
        <dbReference type="EMBL" id="KIM59264.1"/>
    </source>
</evidence>
<dbReference type="STRING" id="1036808.A0A0C3DST0"/>
<reference evidence="7" key="2">
    <citation type="submission" date="2015-01" db="EMBL/GenBank/DDBJ databases">
        <title>Evolutionary Origins and Diversification of the Mycorrhizal Mutualists.</title>
        <authorList>
            <consortium name="DOE Joint Genome Institute"/>
            <consortium name="Mycorrhizal Genomics Consortium"/>
            <person name="Kohler A."/>
            <person name="Kuo A."/>
            <person name="Nagy L.G."/>
            <person name="Floudas D."/>
            <person name="Copeland A."/>
            <person name="Barry K.W."/>
            <person name="Cichocki N."/>
            <person name="Veneault-Fourrey C."/>
            <person name="LaButti K."/>
            <person name="Lindquist E.A."/>
            <person name="Lipzen A."/>
            <person name="Lundell T."/>
            <person name="Morin E."/>
            <person name="Murat C."/>
            <person name="Riley R."/>
            <person name="Ohm R."/>
            <person name="Sun H."/>
            <person name="Tunlid A."/>
            <person name="Henrissat B."/>
            <person name="Grigoriev I.V."/>
            <person name="Hibbett D.S."/>
            <person name="Martin F."/>
        </authorList>
    </citation>
    <scope>NUCLEOTIDE SEQUENCE [LARGE SCALE GENOMIC DNA]</scope>
    <source>
        <strain evidence="7">Foug A</strain>
    </source>
</reference>
<evidence type="ECO:0000259" key="5">
    <source>
        <dbReference type="Pfam" id="PF07859"/>
    </source>
</evidence>
<dbReference type="InterPro" id="IPR050300">
    <property type="entry name" value="GDXG_lipolytic_enzyme"/>
</dbReference>
<feature type="region of interest" description="Disordered" evidence="4">
    <location>
        <begin position="612"/>
        <end position="642"/>
    </location>
</feature>
<gene>
    <name evidence="6" type="ORF">SCLCIDRAFT_27392</name>
</gene>
<dbReference type="SUPFAM" id="SSF53474">
    <property type="entry name" value="alpha/beta-Hydrolases"/>
    <property type="match status" value="1"/>
</dbReference>
<dbReference type="InterPro" id="IPR029058">
    <property type="entry name" value="AB_hydrolase_fold"/>
</dbReference>
<feature type="region of interest" description="Disordered" evidence="4">
    <location>
        <begin position="881"/>
        <end position="924"/>
    </location>
</feature>
<dbReference type="Proteomes" id="UP000053989">
    <property type="component" value="Unassembled WGS sequence"/>
</dbReference>
<evidence type="ECO:0000256" key="2">
    <source>
        <dbReference type="ARBA" id="ARBA00022801"/>
    </source>
</evidence>
<proteinExistence type="inferred from homology"/>
<evidence type="ECO:0000256" key="1">
    <source>
        <dbReference type="ARBA" id="ARBA00010515"/>
    </source>
</evidence>
<feature type="region of interest" description="Disordered" evidence="4">
    <location>
        <begin position="661"/>
        <end position="684"/>
    </location>
</feature>
<dbReference type="PANTHER" id="PTHR48081:SF5">
    <property type="entry name" value="ALPHA_BETA HYDROLASE FOLD-3 DOMAIN-CONTAINING PROTEIN"/>
    <property type="match status" value="1"/>
</dbReference>
<feature type="region of interest" description="Disordered" evidence="4">
    <location>
        <begin position="166"/>
        <end position="203"/>
    </location>
</feature>
<dbReference type="Gene3D" id="3.40.50.1820">
    <property type="entry name" value="alpha/beta hydrolase"/>
    <property type="match status" value="1"/>
</dbReference>
<dbReference type="OrthoDB" id="1662883at2759"/>
<feature type="region of interest" description="Disordered" evidence="4">
    <location>
        <begin position="802"/>
        <end position="840"/>
    </location>
</feature>
<feature type="compositionally biased region" description="Low complexity" evidence="4">
    <location>
        <begin position="631"/>
        <end position="642"/>
    </location>
</feature>